<evidence type="ECO:0000259" key="2">
    <source>
        <dbReference type="Pfam" id="PF26492"/>
    </source>
</evidence>
<gene>
    <name evidence="3" type="ORF">PhiH1_260</name>
</gene>
<dbReference type="Pfam" id="PF26492">
    <property type="entry name" value="DUF8160"/>
    <property type="match status" value="1"/>
</dbReference>
<feature type="region of interest" description="Disordered" evidence="1">
    <location>
        <begin position="1"/>
        <end position="50"/>
    </location>
</feature>
<accession>A0A3G1ZKU6</accession>
<organismHost>
    <name type="scientific">Halobacterium salinarum</name>
    <name type="common">Halobacterium halobium</name>
    <dbReference type="NCBI Taxonomy" id="2242"/>
</organismHost>
<dbReference type="Proteomes" id="UP000277198">
    <property type="component" value="Segment"/>
</dbReference>
<sequence>MTEEDEVRDRLRRRFDDDDSTKEENDQHSQTSKPSKNAKHSKNEMKEQNEMLAENVKKEWSATSVYLPEFLQRRLTTRYKHLDLAFEEEYGQSLQKTRYYYPLVIAMGIERLEEMEPTEVQERIERLEREAEQ</sequence>
<feature type="compositionally biased region" description="Basic and acidic residues" evidence="1">
    <location>
        <begin position="41"/>
        <end position="50"/>
    </location>
</feature>
<name>A0A3G1ZKU6_BPPHH</name>
<evidence type="ECO:0000313" key="3">
    <source>
        <dbReference type="EMBL" id="AYM00298.1"/>
    </source>
</evidence>
<keyword evidence="4" id="KW-1185">Reference proteome</keyword>
<evidence type="ECO:0000313" key="4">
    <source>
        <dbReference type="Proteomes" id="UP000277198"/>
    </source>
</evidence>
<proteinExistence type="predicted"/>
<organism evidence="3 4">
    <name type="scientific">Halobacterium phage phiH</name>
    <name type="common">Bacteriophage phi-H</name>
    <dbReference type="NCBI Taxonomy" id="169684"/>
    <lineage>
        <taxon>Viruses</taxon>
        <taxon>Duplodnaviria</taxon>
        <taxon>Heunggongvirae</taxon>
        <taxon>Uroviricota</taxon>
        <taxon>Caudoviricetes</taxon>
        <taxon>Vertoviridae</taxon>
        <taxon>Myohalovirus</taxon>
        <taxon>Myohalovirus spontanei</taxon>
        <taxon>Myohalovirus phiH</taxon>
    </lineage>
</organism>
<feature type="domain" description="DUF8160" evidence="2">
    <location>
        <begin position="3"/>
        <end position="129"/>
    </location>
</feature>
<reference evidence="3 4" key="1">
    <citation type="journal article" date="2018" name="Genes (Basel)">
        <title>Complete Genome Sequence of the Model Halovirus PhiH1 (PhiH1).</title>
        <authorList>
            <person name="Dyall-Smith M."/>
            <person name="Pfeifer F."/>
            <person name="Witte A."/>
            <person name="Oesterhelt D."/>
            <person name="Pfeiffer F."/>
        </authorList>
    </citation>
    <scope>NUCLEOTIDE SEQUENCE [LARGE SCALE GENOMIC DNA]</scope>
    <source>
        <strain evidence="3">Variant phiH1</strain>
    </source>
</reference>
<dbReference type="InterPro" id="IPR058474">
    <property type="entry name" value="DUF8160"/>
</dbReference>
<evidence type="ECO:0000256" key="1">
    <source>
        <dbReference type="SAM" id="MobiDB-lite"/>
    </source>
</evidence>
<dbReference type="EMBL" id="MK002701">
    <property type="protein sequence ID" value="AYM00298.1"/>
    <property type="molecule type" value="Genomic_DNA"/>
</dbReference>
<protein>
    <recommendedName>
        <fullName evidence="2">DUF8160 domain-containing protein</fullName>
    </recommendedName>
</protein>